<dbReference type="PANTHER" id="PTHR30290">
    <property type="entry name" value="PERIPLASMIC BINDING COMPONENT OF ABC TRANSPORTER"/>
    <property type="match status" value="1"/>
</dbReference>
<evidence type="ECO:0000256" key="3">
    <source>
        <dbReference type="ARBA" id="ARBA00022729"/>
    </source>
</evidence>
<gene>
    <name evidence="7" type="ORF">F9L07_16490</name>
    <name evidence="6" type="ORF">KR76_00940</name>
</gene>
<dbReference type="Proteomes" id="UP000449906">
    <property type="component" value="Unassembled WGS sequence"/>
</dbReference>
<evidence type="ECO:0000256" key="2">
    <source>
        <dbReference type="ARBA" id="ARBA00022448"/>
    </source>
</evidence>
<comment type="similarity">
    <text evidence="1">Belongs to the bacterial solute-binding protein 5 family.</text>
</comment>
<dbReference type="HOGENOM" id="CLU_017028_7_3_11"/>
<dbReference type="PANTHER" id="PTHR30290:SF9">
    <property type="entry name" value="OLIGOPEPTIDE-BINDING PROTEIN APPA"/>
    <property type="match status" value="1"/>
</dbReference>
<evidence type="ECO:0000256" key="4">
    <source>
        <dbReference type="SAM" id="SignalP"/>
    </source>
</evidence>
<dbReference type="GO" id="GO:0015833">
    <property type="term" value="P:peptide transport"/>
    <property type="evidence" value="ECO:0007669"/>
    <property type="project" value="TreeGrafter"/>
</dbReference>
<protein>
    <submittedName>
        <fullName evidence="6">Oligopeptide ABC transporter, periplasmic oligopeptide-binding protein OppA</fullName>
    </submittedName>
</protein>
<evidence type="ECO:0000313" key="7">
    <source>
        <dbReference type="EMBL" id="KAB2813266.1"/>
    </source>
</evidence>
<reference evidence="6 8" key="1">
    <citation type="journal article" date="2015" name="Genome Announc.">
        <title>Complete Genome Sequence of Steroid-Transforming Nocardioides simplex VKM Ac-2033D.</title>
        <authorList>
            <person name="Shtratnikova V.Y."/>
            <person name="Schelkunov M.I."/>
            <person name="Pekov Y.A."/>
            <person name="Fokina V.V."/>
            <person name="Logacheva M.D."/>
            <person name="Sokolov S.L."/>
            <person name="Bragin E.Y."/>
            <person name="Ashapkin V.V."/>
            <person name="Donova M.V."/>
        </authorList>
    </citation>
    <scope>NUCLEOTIDE SEQUENCE [LARGE SCALE GENOMIC DNA]</scope>
    <source>
        <strain evidence="6 8">VKM Ac-2033D</strain>
    </source>
</reference>
<dbReference type="SUPFAM" id="SSF53850">
    <property type="entry name" value="Periplasmic binding protein-like II"/>
    <property type="match status" value="1"/>
</dbReference>
<dbReference type="Proteomes" id="UP000030300">
    <property type="component" value="Chromosome"/>
</dbReference>
<dbReference type="InterPro" id="IPR030678">
    <property type="entry name" value="Peptide/Ni-bd"/>
</dbReference>
<dbReference type="STRING" id="2045.KR76_00940"/>
<dbReference type="EMBL" id="WBVM01000001">
    <property type="protein sequence ID" value="KAB2813266.1"/>
    <property type="molecule type" value="Genomic_DNA"/>
</dbReference>
<organism evidence="6 8">
    <name type="scientific">Nocardioides simplex</name>
    <name type="common">Arthrobacter simplex</name>
    <dbReference type="NCBI Taxonomy" id="2045"/>
    <lineage>
        <taxon>Bacteria</taxon>
        <taxon>Bacillati</taxon>
        <taxon>Actinomycetota</taxon>
        <taxon>Actinomycetes</taxon>
        <taxon>Propionibacteriales</taxon>
        <taxon>Nocardioidaceae</taxon>
        <taxon>Pimelobacter</taxon>
    </lineage>
</organism>
<dbReference type="InterPro" id="IPR000914">
    <property type="entry name" value="SBP_5_dom"/>
</dbReference>
<dbReference type="GO" id="GO:1904680">
    <property type="term" value="F:peptide transmembrane transporter activity"/>
    <property type="evidence" value="ECO:0007669"/>
    <property type="project" value="TreeGrafter"/>
</dbReference>
<name>A0A0A1DGP6_NOCSI</name>
<reference evidence="7 9" key="2">
    <citation type="submission" date="2019-09" db="EMBL/GenBank/DDBJ databases">
        <title>Pimelobacter sp. isolated from Paulinella.</title>
        <authorList>
            <person name="Jeong S.E."/>
        </authorList>
    </citation>
    <scope>NUCLEOTIDE SEQUENCE [LARGE SCALE GENOMIC DNA]</scope>
    <source>
        <strain evidence="7 9">Pch-N</strain>
    </source>
</reference>
<evidence type="ECO:0000259" key="5">
    <source>
        <dbReference type="Pfam" id="PF00496"/>
    </source>
</evidence>
<proteinExistence type="inferred from homology"/>
<dbReference type="EMBL" id="CP009896">
    <property type="protein sequence ID" value="AIY15698.2"/>
    <property type="molecule type" value="Genomic_DNA"/>
</dbReference>
<dbReference type="OrthoDB" id="9796817at2"/>
<dbReference type="Gene3D" id="3.10.105.10">
    <property type="entry name" value="Dipeptide-binding Protein, Domain 3"/>
    <property type="match status" value="1"/>
</dbReference>
<dbReference type="KEGG" id="psim:KR76_00940"/>
<dbReference type="AlphaFoldDB" id="A0A0A1DGP6"/>
<evidence type="ECO:0000313" key="9">
    <source>
        <dbReference type="Proteomes" id="UP000449906"/>
    </source>
</evidence>
<dbReference type="Gene3D" id="3.40.190.10">
    <property type="entry name" value="Periplasmic binding protein-like II"/>
    <property type="match status" value="1"/>
</dbReference>
<feature type="domain" description="Solute-binding protein family 5" evidence="5">
    <location>
        <begin position="88"/>
        <end position="442"/>
    </location>
</feature>
<dbReference type="eggNOG" id="COG0747">
    <property type="taxonomic scope" value="Bacteria"/>
</dbReference>
<keyword evidence="8" id="KW-1185">Reference proteome</keyword>
<dbReference type="Pfam" id="PF00496">
    <property type="entry name" value="SBP_bac_5"/>
    <property type="match status" value="1"/>
</dbReference>
<feature type="signal peptide" evidence="4">
    <location>
        <begin position="1"/>
        <end position="17"/>
    </location>
</feature>
<accession>A0A0A1DGP6</accession>
<dbReference type="PIRSF" id="PIRSF002741">
    <property type="entry name" value="MppA"/>
    <property type="match status" value="1"/>
</dbReference>
<keyword evidence="3 4" id="KW-0732">Signal</keyword>
<dbReference type="InterPro" id="IPR039424">
    <property type="entry name" value="SBP_5"/>
</dbReference>
<keyword evidence="2" id="KW-0813">Transport</keyword>
<evidence type="ECO:0000313" key="6">
    <source>
        <dbReference type="EMBL" id="AIY15698.2"/>
    </source>
</evidence>
<dbReference type="RefSeq" id="WP_082003487.1">
    <property type="nucleotide sequence ID" value="NZ_BJMC01000016.1"/>
</dbReference>
<feature type="chain" id="PRO_5010410043" evidence="4">
    <location>
        <begin position="18"/>
        <end position="528"/>
    </location>
</feature>
<dbReference type="GO" id="GO:0043190">
    <property type="term" value="C:ATP-binding cassette (ABC) transporter complex"/>
    <property type="evidence" value="ECO:0007669"/>
    <property type="project" value="InterPro"/>
</dbReference>
<dbReference type="GO" id="GO:0042597">
    <property type="term" value="C:periplasmic space"/>
    <property type="evidence" value="ECO:0007669"/>
    <property type="project" value="UniProtKB-ARBA"/>
</dbReference>
<evidence type="ECO:0000313" key="8">
    <source>
        <dbReference type="Proteomes" id="UP000030300"/>
    </source>
</evidence>
<dbReference type="GeneID" id="96607567"/>
<sequence>MTTFGSGGLGRLRTAMAASVAGVLLFAACSGGGSSSDSGDPQSGGTLKVGMSSEVTTLDPAKGSANAMALTGYAIYDTLMKVEKLGDEPQPNIAQSMEPNADFTEWTMKLPTGLKFSDGTPFDAAAVKFNMDRHLDPKTASTAASLLSSVESVDAPDATTVVFHLKHAYAGLPYAFSYDGSGTAGYIASPTALKEFGDDYTGHAAGVGPYKLESWGPGKDTVLVRNPEYWGTDEPYLDKVQIRLIEDEQARFQALQAGDIDYAPTINPTIMLQAKNDASVNFVQGVGSDQDSIVLNTTKAPFDDIRVRKAVSMALDRDEIVDLTKEGMAEPAVNLFPKADPFNDEHEVPGFDLDEAKKLIDEYKADTGKDVSFTYMCRPTVNTTDVIERQLAKAGMDVKVDVQESTTAVSNFIAGKYDAACWTMAGFLTPDLLPYRFFYSSGDLNSTGFANQEFDKLVDDARLTDDTAQRKELWGQADGILTEELPWVWTTSQPIGFISSKKVHSADLDDPSRLRYSVPTINNVWLSK</sequence>
<evidence type="ECO:0000256" key="1">
    <source>
        <dbReference type="ARBA" id="ARBA00005695"/>
    </source>
</evidence>